<evidence type="ECO:0000313" key="3">
    <source>
        <dbReference type="WBParaSite" id="L893_g17146.t1"/>
    </source>
</evidence>
<dbReference type="Proteomes" id="UP000095287">
    <property type="component" value="Unplaced"/>
</dbReference>
<evidence type="ECO:0000256" key="1">
    <source>
        <dbReference type="SAM" id="MobiDB-lite"/>
    </source>
</evidence>
<organism evidence="2 3">
    <name type="scientific">Steinernema glaseri</name>
    <dbReference type="NCBI Taxonomy" id="37863"/>
    <lineage>
        <taxon>Eukaryota</taxon>
        <taxon>Metazoa</taxon>
        <taxon>Ecdysozoa</taxon>
        <taxon>Nematoda</taxon>
        <taxon>Chromadorea</taxon>
        <taxon>Rhabditida</taxon>
        <taxon>Tylenchina</taxon>
        <taxon>Panagrolaimomorpha</taxon>
        <taxon>Strongyloidoidea</taxon>
        <taxon>Steinernematidae</taxon>
        <taxon>Steinernema</taxon>
    </lineage>
</organism>
<accession>A0A1I7YK05</accession>
<protein>
    <submittedName>
        <fullName evidence="3">Uncharacterized protein</fullName>
    </submittedName>
</protein>
<name>A0A1I7YK05_9BILA</name>
<feature type="region of interest" description="Disordered" evidence="1">
    <location>
        <begin position="15"/>
        <end position="61"/>
    </location>
</feature>
<dbReference type="WBParaSite" id="L893_g17146.t1">
    <property type="protein sequence ID" value="L893_g17146.t1"/>
    <property type="gene ID" value="L893_g17146"/>
</dbReference>
<sequence length="100" mass="10811">MQLCPEGMRINQAGSSPICYPSDRADSMTGRGGQRKTQLALDPFSPRPPQRMKSGPGTDGGNAMIARLALLKICKNASPGETHLLAMKEYRPPEKSTLLL</sequence>
<reference evidence="3" key="1">
    <citation type="submission" date="2016-11" db="UniProtKB">
        <authorList>
            <consortium name="WormBaseParasite"/>
        </authorList>
    </citation>
    <scope>IDENTIFICATION</scope>
</reference>
<keyword evidence="2" id="KW-1185">Reference proteome</keyword>
<dbReference type="AlphaFoldDB" id="A0A1I7YK05"/>
<proteinExistence type="predicted"/>
<evidence type="ECO:0000313" key="2">
    <source>
        <dbReference type="Proteomes" id="UP000095287"/>
    </source>
</evidence>